<feature type="region of interest" description="Disordered" evidence="1">
    <location>
        <begin position="33"/>
        <end position="54"/>
    </location>
</feature>
<evidence type="ECO:0000256" key="1">
    <source>
        <dbReference type="SAM" id="MobiDB-lite"/>
    </source>
</evidence>
<proteinExistence type="predicted"/>
<dbReference type="AlphaFoldDB" id="A0A7W6J601"/>
<accession>A0A7W6J601</accession>
<keyword evidence="3" id="KW-1185">Reference proteome</keyword>
<sequence length="466" mass="52095">MPESEDFNAKLFIKLYSKIALALGVTSIPSSDVHAVPDTGRGDPSDIRPPLRSSLGYPGQNPEYLLAIYNPGQYVPASLNPDEDVDDRYALSVLLDVVPQFSWVFKQAAGTVSSNYRSILDNKQPPVVHLSPEEKKKLDDSLQTYDAYAEVYEEYYLKYLDALDALDSAKATYRNDRSKPVPSSLYRRLDKAEGDWIARGHREAVEAAVAVIAEYEAMEPALFWRKLQQRYAAGTQENSQSSEFQLVGYSPAYRDWFKDAGWTSFTFSQKDMDNQSRSDAIGVSGNLDLSYGIFRISGEGSYEKDSVYVKMDETELDFSCELMRVSLDRRWMNPLLFWSRAWRWAPSSPLYGTEFSSGGSIADAEPPQGAMTVIPTAVILSRNLRIRGRFEDTLVERMNLEIRANASVGIGPFSISGQFAMEEHSESVRGTIAADGIEAPDVQIIAMICEVLPKCPDPDSTLPWPN</sequence>
<evidence type="ECO:0000313" key="3">
    <source>
        <dbReference type="Proteomes" id="UP000528286"/>
    </source>
</evidence>
<dbReference type="Proteomes" id="UP000528286">
    <property type="component" value="Unassembled WGS sequence"/>
</dbReference>
<gene>
    <name evidence="2" type="ORF">GGR23_002613</name>
</gene>
<organism evidence="2 3">
    <name type="scientific">Gellertiella hungarica</name>
    <dbReference type="NCBI Taxonomy" id="1572859"/>
    <lineage>
        <taxon>Bacteria</taxon>
        <taxon>Pseudomonadati</taxon>
        <taxon>Pseudomonadota</taxon>
        <taxon>Alphaproteobacteria</taxon>
        <taxon>Hyphomicrobiales</taxon>
        <taxon>Rhizobiaceae</taxon>
        <taxon>Gellertiella</taxon>
    </lineage>
</organism>
<dbReference type="RefSeq" id="WP_183366695.1">
    <property type="nucleotide sequence ID" value="NZ_JACIEZ010000004.1"/>
</dbReference>
<reference evidence="2 3" key="1">
    <citation type="submission" date="2020-08" db="EMBL/GenBank/DDBJ databases">
        <title>Genomic Encyclopedia of Type Strains, Phase IV (KMG-IV): sequencing the most valuable type-strain genomes for metagenomic binning, comparative biology and taxonomic classification.</title>
        <authorList>
            <person name="Goeker M."/>
        </authorList>
    </citation>
    <scope>NUCLEOTIDE SEQUENCE [LARGE SCALE GENOMIC DNA]</scope>
    <source>
        <strain evidence="2 3">DSM 29853</strain>
    </source>
</reference>
<comment type="caution">
    <text evidence="2">The sequence shown here is derived from an EMBL/GenBank/DDBJ whole genome shotgun (WGS) entry which is preliminary data.</text>
</comment>
<name>A0A7W6J601_9HYPH</name>
<evidence type="ECO:0000313" key="2">
    <source>
        <dbReference type="EMBL" id="MBB4065412.1"/>
    </source>
</evidence>
<dbReference type="EMBL" id="JACIEZ010000004">
    <property type="protein sequence ID" value="MBB4065412.1"/>
    <property type="molecule type" value="Genomic_DNA"/>
</dbReference>
<protein>
    <submittedName>
        <fullName evidence="2">Uncharacterized protein</fullName>
    </submittedName>
</protein>